<dbReference type="GeneID" id="30909058"/>
<dbReference type="OrthoDB" id="388752at2759"/>
<protein>
    <recommendedName>
        <fullName evidence="5">PIR Superfamily Protein</fullName>
    </recommendedName>
</protein>
<dbReference type="RefSeq" id="XP_019914537.1">
    <property type="nucleotide sequence ID" value="XM_020059137.1"/>
</dbReference>
<evidence type="ECO:0000256" key="2">
    <source>
        <dbReference type="SAM" id="SignalP"/>
    </source>
</evidence>
<dbReference type="Pfam" id="PF12420">
    <property type="entry name" value="DUF3671"/>
    <property type="match status" value="1"/>
</dbReference>
<dbReference type="KEGG" id="pcot:PCOAH_00023300"/>
<dbReference type="InterPro" id="IPR022139">
    <property type="entry name" value="Fam-L/Fam-M-like_plasmodium"/>
</dbReference>
<dbReference type="AlphaFoldDB" id="A0A1B1DYH2"/>
<feature type="chain" id="PRO_5008521371" description="PIR Superfamily Protein" evidence="2">
    <location>
        <begin position="25"/>
        <end position="266"/>
    </location>
</feature>
<sequence>MTNSINRNFIIKFVTFIFFTWTYQKYDNEVSFSEGLKNIYNGGKDSSYTAEYRLLSEQDLKTELYDNELEEYLLNDRDDGMFQFDSNDSLLYDEFPESCSNDLTIYKRHCTRKCPRRTGLRRLYSHCKRKICDEIYRIGEDEIGTRSYNIKLKESIIRKFRKRNIVICSFLLIAILSISYKNVNNLTIFTQTQFLYGILLIILTCTILLPIIYTITKVVKHHRLKAGRSTLSPGQCCISYKDTFPPKRYSGWSLGLGWGSGLGFRP</sequence>
<evidence type="ECO:0000256" key="1">
    <source>
        <dbReference type="SAM" id="Phobius"/>
    </source>
</evidence>
<keyword evidence="1" id="KW-0812">Transmembrane</keyword>
<evidence type="ECO:0000313" key="3">
    <source>
        <dbReference type="EMBL" id="ANQ07842.1"/>
    </source>
</evidence>
<dbReference type="VEuPathDB" id="PlasmoDB:PCOAH_00023300"/>
<gene>
    <name evidence="3" type="ORF">PCOAH_00023300</name>
</gene>
<dbReference type="Proteomes" id="UP000092716">
    <property type="component" value="Chromosome 8"/>
</dbReference>
<keyword evidence="4" id="KW-1185">Reference proteome</keyword>
<feature type="signal peptide" evidence="2">
    <location>
        <begin position="1"/>
        <end position="24"/>
    </location>
</feature>
<proteinExistence type="predicted"/>
<dbReference type="EMBL" id="CP016246">
    <property type="protein sequence ID" value="ANQ07842.1"/>
    <property type="molecule type" value="Genomic_DNA"/>
</dbReference>
<organism evidence="3 4">
    <name type="scientific">Plasmodium coatneyi</name>
    <dbReference type="NCBI Taxonomy" id="208452"/>
    <lineage>
        <taxon>Eukaryota</taxon>
        <taxon>Sar</taxon>
        <taxon>Alveolata</taxon>
        <taxon>Apicomplexa</taxon>
        <taxon>Aconoidasida</taxon>
        <taxon>Haemosporida</taxon>
        <taxon>Plasmodiidae</taxon>
        <taxon>Plasmodium</taxon>
    </lineage>
</organism>
<keyword evidence="1" id="KW-1133">Transmembrane helix</keyword>
<name>A0A1B1DYH2_9APIC</name>
<keyword evidence="2" id="KW-0732">Signal</keyword>
<feature type="transmembrane region" description="Helical" evidence="1">
    <location>
        <begin position="194"/>
        <end position="215"/>
    </location>
</feature>
<evidence type="ECO:0000313" key="4">
    <source>
        <dbReference type="Proteomes" id="UP000092716"/>
    </source>
</evidence>
<accession>A0A1B1DYH2</accession>
<reference evidence="4" key="1">
    <citation type="submission" date="2016-06" db="EMBL/GenBank/DDBJ databases">
        <title>First high quality genome sequence of Plasmodium coatneyi using continuous long reads from single molecule, real-time sequencing.</title>
        <authorList>
            <person name="Chien J.-T."/>
            <person name="Pakala S.B."/>
            <person name="Geraldo J.A."/>
            <person name="Lapp S.A."/>
            <person name="Barnwell J.W."/>
            <person name="Kissinger J.C."/>
            <person name="Galinski M.R."/>
            <person name="Humphrey J.C."/>
        </authorList>
    </citation>
    <scope>NUCLEOTIDE SEQUENCE [LARGE SCALE GENOMIC DNA]</scope>
    <source>
        <strain evidence="4">Hackeri</strain>
    </source>
</reference>
<evidence type="ECO:0008006" key="5">
    <source>
        <dbReference type="Google" id="ProtNLM"/>
    </source>
</evidence>
<feature type="transmembrane region" description="Helical" evidence="1">
    <location>
        <begin position="165"/>
        <end position="182"/>
    </location>
</feature>
<keyword evidence="1" id="KW-0472">Membrane</keyword>